<name>A0A927CRX5_9BACL</name>
<feature type="chain" id="PRO_5038047157" evidence="1">
    <location>
        <begin position="33"/>
        <end position="370"/>
    </location>
</feature>
<proteinExistence type="predicted"/>
<evidence type="ECO:0000313" key="4">
    <source>
        <dbReference type="Proteomes" id="UP000632125"/>
    </source>
</evidence>
<dbReference type="EMBL" id="JACXIY010000040">
    <property type="protein sequence ID" value="MBD2872062.1"/>
    <property type="molecule type" value="Genomic_DNA"/>
</dbReference>
<feature type="domain" description="SLH" evidence="2">
    <location>
        <begin position="181"/>
        <end position="244"/>
    </location>
</feature>
<dbReference type="SUPFAM" id="SSF49384">
    <property type="entry name" value="Carbohydrate-binding domain"/>
    <property type="match status" value="1"/>
</dbReference>
<protein>
    <submittedName>
        <fullName evidence="3">S-layer homology domain-containing protein</fullName>
    </submittedName>
</protein>
<comment type="caution">
    <text evidence="3">The sequence shown here is derived from an EMBL/GenBank/DDBJ whole genome shotgun (WGS) entry which is preliminary data.</text>
</comment>
<accession>A0A927CRX5</accession>
<reference evidence="3" key="1">
    <citation type="submission" date="2020-09" db="EMBL/GenBank/DDBJ databases">
        <title>A novel bacterium of genus Paenibacillus, isolated from South China Sea.</title>
        <authorList>
            <person name="Huang H."/>
            <person name="Mo K."/>
            <person name="Hu Y."/>
        </authorList>
    </citation>
    <scope>NUCLEOTIDE SEQUENCE</scope>
    <source>
        <strain evidence="3">IB182493</strain>
    </source>
</reference>
<sequence>MKLRGWLTRFLLLIAAISCMEFSVGSAGQASAASTTVAAPSAAALEQKDTKPNYSMTALENEPLKGETVQLVVRGERLKDVYAFEIGLAFDANKLKWLDAATDVPGFSVKPIVEGGEVKLAHTLVGDVAGISGTRVLYTIRFEAIQAGRAEVVLREVSAVDSKLIRATDQVESSAALTVVGTNPFKDLAGFEWAREEIAALASEGIILGTTEDTFSPGKLVKRADFLLLLMRTLELAAPPEYRFADVDADAYYADSVASAASLGIAKGDGRGLFRPASPLAREEMMALTERALRAADRIGGEADMSVLRKYGDRGAIADYAGPSIAVLTELGMVQGYTNSIHPKRNANRAQAAMIIYNVYSYIRNGNNQS</sequence>
<dbReference type="PROSITE" id="PS51272">
    <property type="entry name" value="SLH"/>
    <property type="match status" value="3"/>
</dbReference>
<dbReference type="RefSeq" id="WP_190866425.1">
    <property type="nucleotide sequence ID" value="NZ_JACXIY010000040.1"/>
</dbReference>
<feature type="domain" description="SLH" evidence="2">
    <location>
        <begin position="245"/>
        <end position="303"/>
    </location>
</feature>
<dbReference type="Gene3D" id="2.60.40.680">
    <property type="match status" value="1"/>
</dbReference>
<feature type="domain" description="SLH" evidence="2">
    <location>
        <begin position="308"/>
        <end position="370"/>
    </location>
</feature>
<dbReference type="GO" id="GO:0030246">
    <property type="term" value="F:carbohydrate binding"/>
    <property type="evidence" value="ECO:0007669"/>
    <property type="project" value="InterPro"/>
</dbReference>
<keyword evidence="4" id="KW-1185">Reference proteome</keyword>
<evidence type="ECO:0000259" key="2">
    <source>
        <dbReference type="PROSITE" id="PS51272"/>
    </source>
</evidence>
<keyword evidence="1" id="KW-0732">Signal</keyword>
<evidence type="ECO:0000313" key="3">
    <source>
        <dbReference type="EMBL" id="MBD2872062.1"/>
    </source>
</evidence>
<organism evidence="3 4">
    <name type="scientific">Paenibacillus arenilitoris</name>
    <dbReference type="NCBI Taxonomy" id="2772299"/>
    <lineage>
        <taxon>Bacteria</taxon>
        <taxon>Bacillati</taxon>
        <taxon>Bacillota</taxon>
        <taxon>Bacilli</taxon>
        <taxon>Bacillales</taxon>
        <taxon>Paenibacillaceae</taxon>
        <taxon>Paenibacillus</taxon>
    </lineage>
</organism>
<dbReference type="AlphaFoldDB" id="A0A927CRX5"/>
<dbReference type="Pfam" id="PF00395">
    <property type="entry name" value="SLH"/>
    <property type="match status" value="3"/>
</dbReference>
<gene>
    <name evidence="3" type="ORF">IDH41_26120</name>
</gene>
<dbReference type="InterPro" id="IPR051465">
    <property type="entry name" value="Cell_Envelope_Struct_Comp"/>
</dbReference>
<dbReference type="CDD" id="cd08547">
    <property type="entry name" value="Type_II_cohesin"/>
    <property type="match status" value="1"/>
</dbReference>
<evidence type="ECO:0000256" key="1">
    <source>
        <dbReference type="SAM" id="SignalP"/>
    </source>
</evidence>
<dbReference type="InterPro" id="IPR001119">
    <property type="entry name" value="SLH_dom"/>
</dbReference>
<dbReference type="Proteomes" id="UP000632125">
    <property type="component" value="Unassembled WGS sequence"/>
</dbReference>
<dbReference type="PANTHER" id="PTHR43308">
    <property type="entry name" value="OUTER MEMBRANE PROTEIN ALPHA-RELATED"/>
    <property type="match status" value="1"/>
</dbReference>
<dbReference type="PANTHER" id="PTHR43308:SF5">
    <property type="entry name" value="S-LAYER PROTEIN _ PEPTIDOGLYCAN ENDO-BETA-N-ACETYLGLUCOSAMINIDASE"/>
    <property type="match status" value="1"/>
</dbReference>
<dbReference type="InterPro" id="IPR008965">
    <property type="entry name" value="CBM2/CBM3_carb-bd_dom_sf"/>
</dbReference>
<feature type="signal peptide" evidence="1">
    <location>
        <begin position="1"/>
        <end position="32"/>
    </location>
</feature>